<dbReference type="Proteomes" id="UP001165124">
    <property type="component" value="Unassembled WGS sequence"/>
</dbReference>
<feature type="region of interest" description="Disordered" evidence="1">
    <location>
        <begin position="60"/>
        <end position="91"/>
    </location>
</feature>
<organism evidence="3 4">
    <name type="scientific">Actinomadura rubrobrunea</name>
    <dbReference type="NCBI Taxonomy" id="115335"/>
    <lineage>
        <taxon>Bacteria</taxon>
        <taxon>Bacillati</taxon>
        <taxon>Actinomycetota</taxon>
        <taxon>Actinomycetes</taxon>
        <taxon>Streptosporangiales</taxon>
        <taxon>Thermomonosporaceae</taxon>
        <taxon>Actinomadura</taxon>
    </lineage>
</organism>
<evidence type="ECO:0000313" key="4">
    <source>
        <dbReference type="Proteomes" id="UP001165124"/>
    </source>
</evidence>
<comment type="caution">
    <text evidence="3">The sequence shown here is derived from an EMBL/GenBank/DDBJ whole genome shotgun (WGS) entry which is preliminary data.</text>
</comment>
<protein>
    <recommendedName>
        <fullName evidence="2">DUF397 domain-containing protein</fullName>
    </recommendedName>
</protein>
<evidence type="ECO:0000256" key="1">
    <source>
        <dbReference type="SAM" id="MobiDB-lite"/>
    </source>
</evidence>
<name>A0A9W6PUQ8_9ACTN</name>
<dbReference type="AlphaFoldDB" id="A0A9W6PUQ8"/>
<reference evidence="3" key="1">
    <citation type="submission" date="2023-02" db="EMBL/GenBank/DDBJ databases">
        <title>Actinomadura rubrobrunea NBRC 14622.</title>
        <authorList>
            <person name="Ichikawa N."/>
            <person name="Sato H."/>
            <person name="Tonouchi N."/>
        </authorList>
    </citation>
    <scope>NUCLEOTIDE SEQUENCE</scope>
    <source>
        <strain evidence="3">NBRC 14622</strain>
    </source>
</reference>
<proteinExistence type="predicted"/>
<accession>A0A9W6PUQ8</accession>
<dbReference type="Pfam" id="PF04149">
    <property type="entry name" value="DUF397"/>
    <property type="match status" value="1"/>
</dbReference>
<sequence>MSVRWRKSSHSGVINDEACVEVAVLQQGVGLRDSKNPEAGHLPLSSTQFAALVERIKNGTLDRLHEQGRLPPALDTQQERRGRQPAISKPR</sequence>
<gene>
    <name evidence="3" type="ORF">Arub01_15520</name>
</gene>
<dbReference type="InterPro" id="IPR007278">
    <property type="entry name" value="DUF397"/>
</dbReference>
<dbReference type="EMBL" id="BSRZ01000002">
    <property type="protein sequence ID" value="GLW63308.1"/>
    <property type="molecule type" value="Genomic_DNA"/>
</dbReference>
<evidence type="ECO:0000259" key="2">
    <source>
        <dbReference type="Pfam" id="PF04149"/>
    </source>
</evidence>
<keyword evidence="4" id="KW-1185">Reference proteome</keyword>
<feature type="domain" description="DUF397" evidence="2">
    <location>
        <begin position="4"/>
        <end position="57"/>
    </location>
</feature>
<evidence type="ECO:0000313" key="3">
    <source>
        <dbReference type="EMBL" id="GLW63308.1"/>
    </source>
</evidence>
<dbReference type="RefSeq" id="WP_083951623.1">
    <property type="nucleotide sequence ID" value="NZ_BSRZ01000002.1"/>
</dbReference>